<protein>
    <recommendedName>
        <fullName evidence="3">beta-N-acetylhexosaminidase</fullName>
        <ecNumber evidence="3">3.2.1.52</ecNumber>
    </recommendedName>
</protein>
<comment type="caution">
    <text evidence="9">The sequence shown here is derived from an EMBL/GenBank/DDBJ whole genome shotgun (WGS) entry which is preliminary data.</text>
</comment>
<dbReference type="Proteomes" id="UP000245647">
    <property type="component" value="Unassembled WGS sequence"/>
</dbReference>
<dbReference type="CDD" id="cd06563">
    <property type="entry name" value="GH20_chitobiase-like"/>
    <property type="match status" value="1"/>
</dbReference>
<evidence type="ECO:0000313" key="9">
    <source>
        <dbReference type="EMBL" id="PWG80115.1"/>
    </source>
</evidence>
<dbReference type="InterPro" id="IPR015882">
    <property type="entry name" value="HEX_bac_N"/>
</dbReference>
<dbReference type="GO" id="GO:0016020">
    <property type="term" value="C:membrane"/>
    <property type="evidence" value="ECO:0007669"/>
    <property type="project" value="TreeGrafter"/>
</dbReference>
<dbReference type="Pfam" id="PF00728">
    <property type="entry name" value="Glyco_hydro_20"/>
    <property type="match status" value="1"/>
</dbReference>
<evidence type="ECO:0000256" key="2">
    <source>
        <dbReference type="ARBA" id="ARBA00006285"/>
    </source>
</evidence>
<evidence type="ECO:0000259" key="8">
    <source>
        <dbReference type="Pfam" id="PF02838"/>
    </source>
</evidence>
<gene>
    <name evidence="9" type="ORF">DDR33_12995</name>
</gene>
<evidence type="ECO:0000256" key="6">
    <source>
        <dbReference type="PIRSR" id="PIRSR625705-1"/>
    </source>
</evidence>
<keyword evidence="10" id="KW-1185">Reference proteome</keyword>
<keyword evidence="5" id="KW-0326">Glycosidase</keyword>
<proteinExistence type="inferred from homology"/>
<dbReference type="Gene3D" id="3.30.379.10">
    <property type="entry name" value="Chitobiase/beta-hexosaminidase domain 2-like"/>
    <property type="match status" value="1"/>
</dbReference>
<evidence type="ECO:0000313" key="10">
    <source>
        <dbReference type="Proteomes" id="UP000245647"/>
    </source>
</evidence>
<dbReference type="EMBL" id="QEAS01000010">
    <property type="protein sequence ID" value="PWG80115.1"/>
    <property type="molecule type" value="Genomic_DNA"/>
</dbReference>
<dbReference type="GO" id="GO:0030203">
    <property type="term" value="P:glycosaminoglycan metabolic process"/>
    <property type="evidence" value="ECO:0007669"/>
    <property type="project" value="TreeGrafter"/>
</dbReference>
<organism evidence="9 10">
    <name type="scientific">Pararcticibacter amylolyticus</name>
    <dbReference type="NCBI Taxonomy" id="2173175"/>
    <lineage>
        <taxon>Bacteria</taxon>
        <taxon>Pseudomonadati</taxon>
        <taxon>Bacteroidota</taxon>
        <taxon>Sphingobacteriia</taxon>
        <taxon>Sphingobacteriales</taxon>
        <taxon>Sphingobacteriaceae</taxon>
        <taxon>Pararcticibacter</taxon>
    </lineage>
</organism>
<dbReference type="SUPFAM" id="SSF55545">
    <property type="entry name" value="beta-N-acetylhexosaminidase-like domain"/>
    <property type="match status" value="1"/>
</dbReference>
<dbReference type="InterPro" id="IPR029018">
    <property type="entry name" value="Hex-like_dom2"/>
</dbReference>
<dbReference type="PANTHER" id="PTHR22600:SF57">
    <property type="entry name" value="BETA-N-ACETYLHEXOSAMINIDASE"/>
    <property type="match status" value="1"/>
</dbReference>
<dbReference type="InterPro" id="IPR025705">
    <property type="entry name" value="Beta_hexosaminidase_sua/sub"/>
</dbReference>
<dbReference type="RefSeq" id="WP_109416232.1">
    <property type="nucleotide sequence ID" value="NZ_QEAS01000010.1"/>
</dbReference>
<sequence>MKKNTLFVILMQTFFFSGFAQVSIIPKPVNMVMADGGQSLTINAKTPVTVAEAALQSSADFLNDYLVQYYGFLLKSRVEKSGAVGVHLSIKKDGNQTSGSYSLSVDKKGVRIRGNDAAGVFYGVQTLIQLLPSAKSTSLSVPFVTVNDAPRFSYRGMHLDVARHFFPVSFVKKYIDYLALHKFNYFHWHLTDDQGWRIEIKKYPKLTQVGGYRNGTVIGHFPGTGNDNKRYGGFYTQEEVKEIVNYAAKRYITVVPEIEMPGHASAAIAAYPELSCFPNESTKFPPKTVWAGDTTRKHVQQTWGVFEDVFVPTEKTFAFLQDVIDEVVNLFPSKYIHIGGDECPKDNWKRSEFCQQLMKEKGLKDEHELQSYFIQRMEKYINNKGRTIIGWDEILEGGLAPNAMVMSWRGEEGGIAAAKQSHYVIMTPGSHVYFDHSQVKQDDSLTIGGYTTVRKVYSYEPVPRQLSAAESKYVMGAQANVWSEYMEYPSKVEYQVFPRMSALSEVLWSPKQTRDWNDFEPRLREQLKRYDLWKAHYGPVVTEM</sequence>
<dbReference type="OrthoDB" id="1006965at2"/>
<feature type="domain" description="Glycoside hydrolase family 20 catalytic" evidence="7">
    <location>
        <begin position="152"/>
        <end position="510"/>
    </location>
</feature>
<feature type="domain" description="Beta-hexosaminidase bacterial type N-terminal" evidence="8">
    <location>
        <begin position="22"/>
        <end position="149"/>
    </location>
</feature>
<comment type="similarity">
    <text evidence="2">Belongs to the glycosyl hydrolase 20 family.</text>
</comment>
<dbReference type="PRINTS" id="PR00738">
    <property type="entry name" value="GLHYDRLASE20"/>
</dbReference>
<dbReference type="InterPro" id="IPR017853">
    <property type="entry name" value="GH"/>
</dbReference>
<dbReference type="PANTHER" id="PTHR22600">
    <property type="entry name" value="BETA-HEXOSAMINIDASE"/>
    <property type="match status" value="1"/>
</dbReference>
<dbReference type="EC" id="3.2.1.52" evidence="3"/>
<keyword evidence="4" id="KW-0378">Hydrolase</keyword>
<evidence type="ECO:0000259" key="7">
    <source>
        <dbReference type="Pfam" id="PF00728"/>
    </source>
</evidence>
<name>A0A2U2PFD2_9SPHI</name>
<evidence type="ECO:0000256" key="1">
    <source>
        <dbReference type="ARBA" id="ARBA00001231"/>
    </source>
</evidence>
<comment type="catalytic activity">
    <reaction evidence="1">
        <text>Hydrolysis of terminal non-reducing N-acetyl-D-hexosamine residues in N-acetyl-beta-D-hexosaminides.</text>
        <dbReference type="EC" id="3.2.1.52"/>
    </reaction>
</comment>
<reference evidence="9 10" key="1">
    <citation type="submission" date="2018-04" db="EMBL/GenBank/DDBJ databases">
        <title>Pedobacter chongqingensis sp. nov., isolated from a rottenly hemp rope.</title>
        <authorList>
            <person name="Cai Y."/>
        </authorList>
    </citation>
    <scope>NUCLEOTIDE SEQUENCE [LARGE SCALE GENOMIC DNA]</scope>
    <source>
        <strain evidence="9 10">FJ4-8</strain>
    </source>
</reference>
<dbReference type="AlphaFoldDB" id="A0A2U2PFD2"/>
<feature type="active site" description="Proton donor" evidence="6">
    <location>
        <position position="342"/>
    </location>
</feature>
<dbReference type="Gene3D" id="3.20.20.80">
    <property type="entry name" value="Glycosidases"/>
    <property type="match status" value="1"/>
</dbReference>
<dbReference type="Pfam" id="PF02838">
    <property type="entry name" value="Glyco_hydro_20b"/>
    <property type="match status" value="1"/>
</dbReference>
<dbReference type="GO" id="GO:0005975">
    <property type="term" value="P:carbohydrate metabolic process"/>
    <property type="evidence" value="ECO:0007669"/>
    <property type="project" value="InterPro"/>
</dbReference>
<evidence type="ECO:0000256" key="5">
    <source>
        <dbReference type="ARBA" id="ARBA00023295"/>
    </source>
</evidence>
<evidence type="ECO:0000256" key="4">
    <source>
        <dbReference type="ARBA" id="ARBA00022801"/>
    </source>
</evidence>
<evidence type="ECO:0000256" key="3">
    <source>
        <dbReference type="ARBA" id="ARBA00012663"/>
    </source>
</evidence>
<accession>A0A2U2PFD2</accession>
<dbReference type="InterPro" id="IPR015883">
    <property type="entry name" value="Glyco_hydro_20_cat"/>
</dbReference>
<dbReference type="GO" id="GO:0004563">
    <property type="term" value="F:beta-N-acetylhexosaminidase activity"/>
    <property type="evidence" value="ECO:0007669"/>
    <property type="project" value="UniProtKB-EC"/>
</dbReference>
<dbReference type="SUPFAM" id="SSF51445">
    <property type="entry name" value="(Trans)glycosidases"/>
    <property type="match status" value="1"/>
</dbReference>